<dbReference type="RefSeq" id="WP_302712579.1">
    <property type="nucleotide sequence ID" value="NZ_JAULRT010000052.1"/>
</dbReference>
<comment type="caution">
    <text evidence="1">The sequence shown here is derived from an EMBL/GenBank/DDBJ whole genome shotgun (WGS) entry which is preliminary data.</text>
</comment>
<reference evidence="1" key="1">
    <citation type="submission" date="2023-07" db="EMBL/GenBank/DDBJ databases">
        <title>Gilvimarinus algae sp. nov., isolated from the surface of Kelp.</title>
        <authorList>
            <person name="Sun Y.Y."/>
            <person name="Gong Y."/>
            <person name="Du Z.J."/>
        </authorList>
    </citation>
    <scope>NUCLEOTIDE SEQUENCE</scope>
    <source>
        <strain evidence="1">SDUM040014</strain>
    </source>
</reference>
<evidence type="ECO:0000313" key="1">
    <source>
        <dbReference type="EMBL" id="MDO3382364.1"/>
    </source>
</evidence>
<keyword evidence="2" id="KW-1185">Reference proteome</keyword>
<dbReference type="EMBL" id="JAULRT010000052">
    <property type="protein sequence ID" value="MDO3382364.1"/>
    <property type="molecule type" value="Genomic_DNA"/>
</dbReference>
<protein>
    <submittedName>
        <fullName evidence="1">Uncharacterized protein</fullName>
    </submittedName>
</protein>
<accession>A0ABT8TE30</accession>
<evidence type="ECO:0000313" key="2">
    <source>
        <dbReference type="Proteomes" id="UP001168380"/>
    </source>
</evidence>
<gene>
    <name evidence="1" type="ORF">QWI16_09265</name>
</gene>
<dbReference type="Proteomes" id="UP001168380">
    <property type="component" value="Unassembled WGS sequence"/>
</dbReference>
<sequence length="56" mass="6679">MAEHVIPFTEKYTHGAVYREKDRSKAADFPKRWLKSEGDPTLFDFFVPKPQRDEKH</sequence>
<proteinExistence type="predicted"/>
<organism evidence="1 2">
    <name type="scientific">Gilvimarinus algae</name>
    <dbReference type="NCBI Taxonomy" id="3058037"/>
    <lineage>
        <taxon>Bacteria</taxon>
        <taxon>Pseudomonadati</taxon>
        <taxon>Pseudomonadota</taxon>
        <taxon>Gammaproteobacteria</taxon>
        <taxon>Cellvibrionales</taxon>
        <taxon>Cellvibrionaceae</taxon>
        <taxon>Gilvimarinus</taxon>
    </lineage>
</organism>
<name>A0ABT8TE30_9GAMM</name>